<dbReference type="PANTHER" id="PTHR11328:SF24">
    <property type="entry name" value="MAJOR FACILITATOR SUPERFAMILY (MFS) PROFILE DOMAIN-CONTAINING PROTEIN"/>
    <property type="match status" value="1"/>
</dbReference>
<feature type="transmembrane region" description="Helical" evidence="2">
    <location>
        <begin position="111"/>
        <end position="134"/>
    </location>
</feature>
<feature type="transmembrane region" description="Helical" evidence="2">
    <location>
        <begin position="273"/>
        <end position="292"/>
    </location>
</feature>
<feature type="transmembrane region" description="Helical" evidence="2">
    <location>
        <begin position="12"/>
        <end position="30"/>
    </location>
</feature>
<organism evidence="3 4">
    <name type="scientific">Symbiodinium pilosum</name>
    <name type="common">Dinoflagellate</name>
    <dbReference type="NCBI Taxonomy" id="2952"/>
    <lineage>
        <taxon>Eukaryota</taxon>
        <taxon>Sar</taxon>
        <taxon>Alveolata</taxon>
        <taxon>Dinophyceae</taxon>
        <taxon>Suessiales</taxon>
        <taxon>Symbiodiniaceae</taxon>
        <taxon>Symbiodinium</taxon>
    </lineage>
</organism>
<dbReference type="SUPFAM" id="SSF103473">
    <property type="entry name" value="MFS general substrate transporter"/>
    <property type="match status" value="1"/>
</dbReference>
<proteinExistence type="inferred from homology"/>
<feature type="transmembrane region" description="Helical" evidence="2">
    <location>
        <begin position="304"/>
        <end position="333"/>
    </location>
</feature>
<gene>
    <name evidence="3" type="primary">xylP</name>
    <name evidence="3" type="ORF">SPIL2461_LOCUS16763</name>
</gene>
<dbReference type="AlphaFoldDB" id="A0A812VHC9"/>
<dbReference type="GO" id="GO:0015293">
    <property type="term" value="F:symporter activity"/>
    <property type="evidence" value="ECO:0007669"/>
    <property type="project" value="InterPro"/>
</dbReference>
<dbReference type="Proteomes" id="UP000649617">
    <property type="component" value="Unassembled WGS sequence"/>
</dbReference>
<reference evidence="3" key="1">
    <citation type="submission" date="2021-02" db="EMBL/GenBank/DDBJ databases">
        <authorList>
            <person name="Dougan E. K."/>
            <person name="Rhodes N."/>
            <person name="Thang M."/>
            <person name="Chan C."/>
        </authorList>
    </citation>
    <scope>NUCLEOTIDE SEQUENCE</scope>
</reference>
<dbReference type="InterPro" id="IPR036259">
    <property type="entry name" value="MFS_trans_sf"/>
</dbReference>
<evidence type="ECO:0000313" key="4">
    <source>
        <dbReference type="Proteomes" id="UP000649617"/>
    </source>
</evidence>
<feature type="transmembrane region" description="Helical" evidence="2">
    <location>
        <begin position="42"/>
        <end position="58"/>
    </location>
</feature>
<dbReference type="OrthoDB" id="197206at2759"/>
<evidence type="ECO:0000256" key="1">
    <source>
        <dbReference type="ARBA" id="ARBA00008335"/>
    </source>
</evidence>
<dbReference type="EMBL" id="CAJNIZ010042748">
    <property type="protein sequence ID" value="CAE7635974.1"/>
    <property type="molecule type" value="Genomic_DNA"/>
</dbReference>
<evidence type="ECO:0000256" key="2">
    <source>
        <dbReference type="SAM" id="Phobius"/>
    </source>
</evidence>
<sequence>MGVDAQLVGNALLLALMFDALSDPLIGYFSDNFHSRWGRRHPFMYFAAVPVAVSYYFLWNPPAELAGNELFPYIVVMAVFIRTLITLYEIPSSALVAEMTTDYDERTSMLSYRYFFGWSGGTLMSFFALTFLLVPTAATSNGMFNVEGYGQMGLVAASVMFFAIMVSALGTHRFIPHLNAPPPKEKMTIKRIYSDLWATLANRSFLSLFLAALFGAVATGLAAGLSFYLNTFFWEFTSAQQGIIAISVVLSAVIGFLVAPYVSRTMGKKRGTIIIGILAFSISPMPVLLRLFDLMPANGDALLFPVILVVTIVDVGLIITFQTLMASMIADLVEASEVKTKRRSEGVFFSAISFTRKMVQGVGVVVATFILTLAEIQPGATPDEVSAESLFKLGAYYAPTIFFVWMIMIGFITLYRIDRKTHVDNLKELGRA</sequence>
<dbReference type="GO" id="GO:0005886">
    <property type="term" value="C:plasma membrane"/>
    <property type="evidence" value="ECO:0007669"/>
    <property type="project" value="TreeGrafter"/>
</dbReference>
<keyword evidence="2" id="KW-0812">Transmembrane</keyword>
<feature type="transmembrane region" description="Helical" evidence="2">
    <location>
        <begin position="241"/>
        <end position="261"/>
    </location>
</feature>
<evidence type="ECO:0000313" key="3">
    <source>
        <dbReference type="EMBL" id="CAE7635974.1"/>
    </source>
</evidence>
<dbReference type="GO" id="GO:0008643">
    <property type="term" value="P:carbohydrate transport"/>
    <property type="evidence" value="ECO:0007669"/>
    <property type="project" value="InterPro"/>
</dbReference>
<protein>
    <submittedName>
        <fullName evidence="3">XylP protein</fullName>
    </submittedName>
</protein>
<dbReference type="Pfam" id="PF13347">
    <property type="entry name" value="MFS_2"/>
    <property type="match status" value="1"/>
</dbReference>
<accession>A0A812VHC9</accession>
<comment type="similarity">
    <text evidence="1">Belongs to the major facilitator superfamily.</text>
</comment>
<feature type="transmembrane region" description="Helical" evidence="2">
    <location>
        <begin position="396"/>
        <end position="417"/>
    </location>
</feature>
<feature type="transmembrane region" description="Helical" evidence="2">
    <location>
        <begin position="358"/>
        <end position="376"/>
    </location>
</feature>
<dbReference type="PANTHER" id="PTHR11328">
    <property type="entry name" value="MAJOR FACILITATOR SUPERFAMILY DOMAIN-CONTAINING PROTEIN"/>
    <property type="match status" value="1"/>
</dbReference>
<keyword evidence="2" id="KW-0472">Membrane</keyword>
<name>A0A812VHC9_SYMPI</name>
<keyword evidence="4" id="KW-1185">Reference proteome</keyword>
<dbReference type="Gene3D" id="1.20.1250.20">
    <property type="entry name" value="MFS general substrate transporter like domains"/>
    <property type="match status" value="1"/>
</dbReference>
<keyword evidence="2" id="KW-1133">Transmembrane helix</keyword>
<comment type="caution">
    <text evidence="3">The sequence shown here is derived from an EMBL/GenBank/DDBJ whole genome shotgun (WGS) entry which is preliminary data.</text>
</comment>
<feature type="transmembrane region" description="Helical" evidence="2">
    <location>
        <begin position="154"/>
        <end position="175"/>
    </location>
</feature>
<feature type="transmembrane region" description="Helical" evidence="2">
    <location>
        <begin position="70"/>
        <end position="90"/>
    </location>
</feature>
<dbReference type="InterPro" id="IPR039672">
    <property type="entry name" value="MFS_2"/>
</dbReference>
<feature type="transmembrane region" description="Helical" evidence="2">
    <location>
        <begin position="196"/>
        <end position="229"/>
    </location>
</feature>